<name>A0A6J7J0Q3_9ZZZZ</name>
<dbReference type="Gene3D" id="1.20.1540.10">
    <property type="entry name" value="Rhomboid-like"/>
    <property type="match status" value="1"/>
</dbReference>
<sequence length="276" mass="28352">MSEAQTCYRHPGRETRVQCSSCGRPICPDCMQPTPVGMRCPECGAQKTKVRTAASVAAGATPVVTFAMIAACVVAYLAEGGIGVTGAGGSLVRNYALWGPAVEIGDWWRLATYGFLHAGLLHIGFNMFLLFLLGRELEPQLGSGRFAALYVAALLAGAFGALVFDPNAVTVGASGAIFGVMGAAAVMLWRRGMNPLHTDIGMLIVFNLVLGFVIPNVSVGGHIGGLVGGALAGLGIAVSQERRAPWIGWLACVVVAAVAVVGSELVVRSGAGGLGL</sequence>
<evidence type="ECO:0000256" key="1">
    <source>
        <dbReference type="ARBA" id="ARBA00004141"/>
    </source>
</evidence>
<dbReference type="AlphaFoldDB" id="A0A6J7J0Q3"/>
<dbReference type="GO" id="GO:0004252">
    <property type="term" value="F:serine-type endopeptidase activity"/>
    <property type="evidence" value="ECO:0007669"/>
    <property type="project" value="InterPro"/>
</dbReference>
<keyword evidence="6 7" id="KW-0472">Membrane</keyword>
<evidence type="ECO:0000256" key="6">
    <source>
        <dbReference type="ARBA" id="ARBA00023136"/>
    </source>
</evidence>
<feature type="transmembrane region" description="Helical" evidence="7">
    <location>
        <begin position="146"/>
        <end position="164"/>
    </location>
</feature>
<dbReference type="SUPFAM" id="SSF144091">
    <property type="entry name" value="Rhomboid-like"/>
    <property type="match status" value="1"/>
</dbReference>
<reference evidence="9" key="1">
    <citation type="submission" date="2020-05" db="EMBL/GenBank/DDBJ databases">
        <authorList>
            <person name="Chiriac C."/>
            <person name="Salcher M."/>
            <person name="Ghai R."/>
            <person name="Kavagutti S V."/>
        </authorList>
    </citation>
    <scope>NUCLEOTIDE SEQUENCE</scope>
</reference>
<evidence type="ECO:0000313" key="9">
    <source>
        <dbReference type="EMBL" id="CAB4936933.1"/>
    </source>
</evidence>
<comment type="similarity">
    <text evidence="2">Belongs to the peptidase S54 family.</text>
</comment>
<dbReference type="InterPro" id="IPR035952">
    <property type="entry name" value="Rhomboid-like_sf"/>
</dbReference>
<dbReference type="Pfam" id="PF01694">
    <property type="entry name" value="Rhomboid"/>
    <property type="match status" value="1"/>
</dbReference>
<evidence type="ECO:0000256" key="3">
    <source>
        <dbReference type="ARBA" id="ARBA00022692"/>
    </source>
</evidence>
<evidence type="ECO:0000256" key="7">
    <source>
        <dbReference type="SAM" id="Phobius"/>
    </source>
</evidence>
<dbReference type="InterPro" id="IPR022764">
    <property type="entry name" value="Peptidase_S54_rhomboid_dom"/>
</dbReference>
<evidence type="ECO:0000256" key="4">
    <source>
        <dbReference type="ARBA" id="ARBA00022801"/>
    </source>
</evidence>
<proteinExistence type="inferred from homology"/>
<dbReference type="GO" id="GO:0016020">
    <property type="term" value="C:membrane"/>
    <property type="evidence" value="ECO:0007669"/>
    <property type="project" value="UniProtKB-SubCell"/>
</dbReference>
<feature type="transmembrane region" description="Helical" evidence="7">
    <location>
        <begin position="56"/>
        <end position="78"/>
    </location>
</feature>
<protein>
    <submittedName>
        <fullName evidence="9">Unannotated protein</fullName>
    </submittedName>
</protein>
<feature type="transmembrane region" description="Helical" evidence="7">
    <location>
        <begin position="170"/>
        <end position="189"/>
    </location>
</feature>
<feature type="domain" description="Peptidase S54 rhomboid" evidence="8">
    <location>
        <begin position="105"/>
        <end position="235"/>
    </location>
</feature>
<feature type="transmembrane region" description="Helical" evidence="7">
    <location>
        <begin position="246"/>
        <end position="267"/>
    </location>
</feature>
<accession>A0A6J7J0Q3</accession>
<dbReference type="PANTHER" id="PTHR43731">
    <property type="entry name" value="RHOMBOID PROTEASE"/>
    <property type="match status" value="1"/>
</dbReference>
<feature type="transmembrane region" description="Helical" evidence="7">
    <location>
        <begin position="196"/>
        <end position="214"/>
    </location>
</feature>
<comment type="subcellular location">
    <subcellularLocation>
        <location evidence="1">Membrane</location>
        <topology evidence="1">Multi-pass membrane protein</topology>
    </subcellularLocation>
</comment>
<dbReference type="PANTHER" id="PTHR43731:SF14">
    <property type="entry name" value="PRESENILIN-ASSOCIATED RHOMBOID-LIKE PROTEIN, MITOCHONDRIAL"/>
    <property type="match status" value="1"/>
</dbReference>
<keyword evidence="3 7" id="KW-0812">Transmembrane</keyword>
<keyword evidence="5 7" id="KW-1133">Transmembrane helix</keyword>
<dbReference type="EMBL" id="CAFBMX010000007">
    <property type="protein sequence ID" value="CAB4936933.1"/>
    <property type="molecule type" value="Genomic_DNA"/>
</dbReference>
<keyword evidence="4" id="KW-0378">Hydrolase</keyword>
<evidence type="ECO:0000259" key="8">
    <source>
        <dbReference type="Pfam" id="PF01694"/>
    </source>
</evidence>
<evidence type="ECO:0000256" key="2">
    <source>
        <dbReference type="ARBA" id="ARBA00009045"/>
    </source>
</evidence>
<feature type="transmembrane region" description="Helical" evidence="7">
    <location>
        <begin position="115"/>
        <end position="134"/>
    </location>
</feature>
<evidence type="ECO:0000256" key="5">
    <source>
        <dbReference type="ARBA" id="ARBA00022989"/>
    </source>
</evidence>
<organism evidence="9">
    <name type="scientific">freshwater metagenome</name>
    <dbReference type="NCBI Taxonomy" id="449393"/>
    <lineage>
        <taxon>unclassified sequences</taxon>
        <taxon>metagenomes</taxon>
        <taxon>ecological metagenomes</taxon>
    </lineage>
</organism>
<dbReference type="InterPro" id="IPR050925">
    <property type="entry name" value="Rhomboid_protease_S54"/>
</dbReference>
<gene>
    <name evidence="9" type="ORF">UFOPK3674_01544</name>
</gene>